<keyword evidence="3" id="KW-1185">Reference proteome</keyword>
<dbReference type="OrthoDB" id="2425836at2759"/>
<feature type="non-terminal residue" evidence="2">
    <location>
        <position position="1"/>
    </location>
</feature>
<name>A0A9W4WYS3_9GLOM</name>
<feature type="compositionally biased region" description="Basic and acidic residues" evidence="1">
    <location>
        <begin position="332"/>
        <end position="344"/>
    </location>
</feature>
<evidence type="ECO:0000313" key="2">
    <source>
        <dbReference type="EMBL" id="CAI2196328.1"/>
    </source>
</evidence>
<reference evidence="2" key="1">
    <citation type="submission" date="2022-08" db="EMBL/GenBank/DDBJ databases">
        <authorList>
            <person name="Kallberg Y."/>
            <person name="Tangrot J."/>
            <person name="Rosling A."/>
        </authorList>
    </citation>
    <scope>NUCLEOTIDE SEQUENCE</scope>
    <source>
        <strain evidence="2">Wild A</strain>
    </source>
</reference>
<accession>A0A9W4WYS3</accession>
<dbReference type="AlphaFoldDB" id="A0A9W4WYS3"/>
<feature type="region of interest" description="Disordered" evidence="1">
    <location>
        <begin position="329"/>
        <end position="350"/>
    </location>
</feature>
<evidence type="ECO:0000313" key="3">
    <source>
        <dbReference type="Proteomes" id="UP001153678"/>
    </source>
</evidence>
<proteinExistence type="predicted"/>
<evidence type="ECO:0000256" key="1">
    <source>
        <dbReference type="SAM" id="MobiDB-lite"/>
    </source>
</evidence>
<comment type="caution">
    <text evidence="2">The sequence shown here is derived from an EMBL/GenBank/DDBJ whole genome shotgun (WGS) entry which is preliminary data.</text>
</comment>
<dbReference type="Proteomes" id="UP001153678">
    <property type="component" value="Unassembled WGS sequence"/>
</dbReference>
<organism evidence="2 3">
    <name type="scientific">Funneliformis geosporum</name>
    <dbReference type="NCBI Taxonomy" id="1117311"/>
    <lineage>
        <taxon>Eukaryota</taxon>
        <taxon>Fungi</taxon>
        <taxon>Fungi incertae sedis</taxon>
        <taxon>Mucoromycota</taxon>
        <taxon>Glomeromycotina</taxon>
        <taxon>Glomeromycetes</taxon>
        <taxon>Glomerales</taxon>
        <taxon>Glomeraceae</taxon>
        <taxon>Funneliformis</taxon>
    </lineage>
</organism>
<feature type="non-terminal residue" evidence="2">
    <location>
        <position position="361"/>
    </location>
</feature>
<dbReference type="SUPFAM" id="SSF53098">
    <property type="entry name" value="Ribonuclease H-like"/>
    <property type="match status" value="1"/>
</dbReference>
<sequence length="361" mass="42259">NPFPKRILRCCNILCRFFKTSHMGGFLLRKYIEEMNISGGSLKTYCETRWTSCYDTVKSVARLQEPLEKIKRENYEIITNQNLKKIFNSRCFFNDCNRIAMILEPLRNTILLLERNSTTLADCFIMLIRLAVKINQIPHEIGTIGFKNHCIQAINERWEKSFDDEPYMLAYWLHPAYRGIGLSNTLQSRIIKYAGKLIYDMGYKDKAAIKTLIANMANFKCLEGAYSLEYNEEFNSPRTWWHVTTAESMSKIRHYYLNNSRHELQYVGKTLTNEEISKLIQETSLIDNEELADDDNDLNMEINEEIPQNEVYVLIIAKHIDLTNPVFDEEAESSKSDESEHNIESDEDDNFNIDEMIDNFL</sequence>
<protein>
    <submittedName>
        <fullName evidence="2">19435_t:CDS:1</fullName>
    </submittedName>
</protein>
<dbReference type="EMBL" id="CAMKVN010014063">
    <property type="protein sequence ID" value="CAI2196328.1"/>
    <property type="molecule type" value="Genomic_DNA"/>
</dbReference>
<dbReference type="InterPro" id="IPR012337">
    <property type="entry name" value="RNaseH-like_sf"/>
</dbReference>
<gene>
    <name evidence="2" type="ORF">FWILDA_LOCUS17523</name>
</gene>